<protein>
    <submittedName>
        <fullName evidence="2">Uncharacterized protein</fullName>
    </submittedName>
</protein>
<gene>
    <name evidence="2" type="ORF">AVDCRST_MAG12-2714</name>
</gene>
<evidence type="ECO:0000313" key="2">
    <source>
        <dbReference type="EMBL" id="CAA9501927.1"/>
    </source>
</evidence>
<feature type="region of interest" description="Disordered" evidence="1">
    <location>
        <begin position="1"/>
        <end position="120"/>
    </location>
</feature>
<proteinExistence type="predicted"/>
<feature type="compositionally biased region" description="Basic residues" evidence="1">
    <location>
        <begin position="111"/>
        <end position="120"/>
    </location>
</feature>
<reference evidence="2" key="1">
    <citation type="submission" date="2020-02" db="EMBL/GenBank/DDBJ databases">
        <authorList>
            <person name="Meier V. D."/>
        </authorList>
    </citation>
    <scope>NUCLEOTIDE SEQUENCE</scope>
    <source>
        <strain evidence="2">AVDCRST_MAG12</strain>
    </source>
</reference>
<feature type="non-terminal residue" evidence="2">
    <location>
        <position position="1"/>
    </location>
</feature>
<name>A0A6J4SQ64_9ACTN</name>
<feature type="compositionally biased region" description="Basic and acidic residues" evidence="1">
    <location>
        <begin position="97"/>
        <end position="110"/>
    </location>
</feature>
<dbReference type="EMBL" id="CADCVK010000387">
    <property type="protein sequence ID" value="CAA9501927.1"/>
    <property type="molecule type" value="Genomic_DNA"/>
</dbReference>
<sequence>AVSSGRRTPRRTRRSSPSPPADRLRAHVRAVSESLPGYRGGEERRMDLPAHACRPGDRVQSSTQRLGPLRDDRLRGRRAGRQDPPRRPQRRRPRRFPRAERQRQRGDVDRSRRRPGPHGL</sequence>
<feature type="non-terminal residue" evidence="2">
    <location>
        <position position="120"/>
    </location>
</feature>
<feature type="compositionally biased region" description="Basic residues" evidence="1">
    <location>
        <begin position="87"/>
        <end position="96"/>
    </location>
</feature>
<organism evidence="2">
    <name type="scientific">uncultured Rubrobacteraceae bacterium</name>
    <dbReference type="NCBI Taxonomy" id="349277"/>
    <lineage>
        <taxon>Bacteria</taxon>
        <taxon>Bacillati</taxon>
        <taxon>Actinomycetota</taxon>
        <taxon>Rubrobacteria</taxon>
        <taxon>Rubrobacterales</taxon>
        <taxon>Rubrobacteraceae</taxon>
        <taxon>environmental samples</taxon>
    </lineage>
</organism>
<evidence type="ECO:0000256" key="1">
    <source>
        <dbReference type="SAM" id="MobiDB-lite"/>
    </source>
</evidence>
<dbReference type="AlphaFoldDB" id="A0A6J4SQ64"/>
<accession>A0A6J4SQ64</accession>
<feature type="compositionally biased region" description="Basic and acidic residues" evidence="1">
    <location>
        <begin position="68"/>
        <end position="86"/>
    </location>
</feature>